<evidence type="ECO:0000313" key="4">
    <source>
        <dbReference type="EMBL" id="QPS01207.1"/>
    </source>
</evidence>
<name>A0A0X8FFB7_9LACT</name>
<dbReference type="RefSeq" id="WP_060777948.1">
    <property type="nucleotide sequence ID" value="NZ_CAJHLF010000003.1"/>
</dbReference>
<dbReference type="GeneID" id="35768178"/>
<gene>
    <name evidence="4" type="primary">dnaI</name>
    <name evidence="4" type="ORF">I6G68_07525</name>
    <name evidence="3" type="ORF">ODY43_03915</name>
</gene>
<dbReference type="CDD" id="cd00009">
    <property type="entry name" value="AAA"/>
    <property type="match status" value="1"/>
</dbReference>
<dbReference type="Pfam" id="PF01695">
    <property type="entry name" value="IstB_IS21"/>
    <property type="match status" value="1"/>
</dbReference>
<evidence type="ECO:0000259" key="2">
    <source>
        <dbReference type="Pfam" id="PF07319"/>
    </source>
</evidence>
<dbReference type="KEGG" id="aun:AWM73_02525"/>
<evidence type="ECO:0000313" key="5">
    <source>
        <dbReference type="Proteomes" id="UP000594771"/>
    </source>
</evidence>
<dbReference type="Gene3D" id="3.40.50.300">
    <property type="entry name" value="P-loop containing nucleotide triphosphate hydrolases"/>
    <property type="match status" value="1"/>
</dbReference>
<accession>A0A0X8FFB7</accession>
<feature type="domain" description="Primosomal DnaI N-terminal" evidence="2">
    <location>
        <begin position="1"/>
        <end position="93"/>
    </location>
</feature>
<dbReference type="InterPro" id="IPR009928">
    <property type="entry name" value="DnaI_N"/>
</dbReference>
<sequence length="309" mass="35886">MRNIGEDISHELNKGNFRQRLDQTKAQVLSDPDVRQFIDKHKEDLDQETIDRSISKLYEFVQEKERIRAGKRPKFPNFYPKLIMNFNYIDIEYQATDEFLAAQKEREKKQRVTLLEMPKDLKEASFQNFDLTDPKRQAALEKAIDFVEAMQSKPKQFHQGLYLHGPFGVGKSFLAAAVANHLAEHGFTTTLFHYPTFISEIKSAIKDNRVNQRLKSLQDAQVLMIDDIGAESNSAWVRDEVLGVLLQNRMSQSQATFFTSNFSMKELENHLAHTNQGDSETVKAQRIMERVRYLSEEVTMSGRNRRYSD</sequence>
<dbReference type="PANTHER" id="PTHR30050">
    <property type="entry name" value="CHROMOSOMAL REPLICATION INITIATOR PROTEIN DNAA"/>
    <property type="match status" value="1"/>
</dbReference>
<reference evidence="3" key="2">
    <citation type="submission" date="2022-09" db="EMBL/GenBank/DDBJ databases">
        <title>Aerococcus urinae taxonomy study.</title>
        <authorList>
            <person name="Christensen J."/>
            <person name="Senneby E."/>
        </authorList>
    </citation>
    <scope>NUCLEOTIDE SEQUENCE</scope>
    <source>
        <strain evidence="3">NLD-066-U95</strain>
    </source>
</reference>
<evidence type="ECO:0000259" key="1">
    <source>
        <dbReference type="Pfam" id="PF01695"/>
    </source>
</evidence>
<dbReference type="Proteomes" id="UP000594771">
    <property type="component" value="Chromosome"/>
</dbReference>
<evidence type="ECO:0000313" key="3">
    <source>
        <dbReference type="EMBL" id="MCY3053129.1"/>
    </source>
</evidence>
<proteinExistence type="predicted"/>
<reference evidence="4 5" key="1">
    <citation type="submission" date="2020-12" db="EMBL/GenBank/DDBJ databases">
        <title>FDA dAtabase for Regulatory Grade micrObial Sequences (FDA-ARGOS): Supporting development and validation of Infectious Disease Dx tests.</title>
        <authorList>
            <person name="Sproer C."/>
            <person name="Gronow S."/>
            <person name="Severitt S."/>
            <person name="Schroder I."/>
            <person name="Tallon L."/>
            <person name="Sadzewicz L."/>
            <person name="Zhao X."/>
            <person name="Boylan J."/>
            <person name="Ott S."/>
            <person name="Bowen H."/>
            <person name="Vavikolanu K."/>
            <person name="Mehta A."/>
            <person name="Aluvathingal J."/>
            <person name="Nadendla S."/>
            <person name="Lowell S."/>
            <person name="Myers T."/>
            <person name="Yan Y."/>
            <person name="Sichtig H."/>
        </authorList>
    </citation>
    <scope>NUCLEOTIDE SEQUENCE [LARGE SCALE GENOMIC DNA]</scope>
    <source>
        <strain evidence="4 5">FDAARGOS_911</strain>
    </source>
</reference>
<protein>
    <submittedName>
        <fullName evidence="4">Primosomal protein DnaI</fullName>
    </submittedName>
</protein>
<dbReference type="GO" id="GO:0005524">
    <property type="term" value="F:ATP binding"/>
    <property type="evidence" value="ECO:0007669"/>
    <property type="project" value="InterPro"/>
</dbReference>
<feature type="domain" description="IstB-like ATP-binding" evidence="1">
    <location>
        <begin position="102"/>
        <end position="302"/>
    </location>
</feature>
<dbReference type="GO" id="GO:0006260">
    <property type="term" value="P:DNA replication"/>
    <property type="evidence" value="ECO:0007669"/>
    <property type="project" value="TreeGrafter"/>
</dbReference>
<dbReference type="NCBIfam" id="NF006505">
    <property type="entry name" value="PRK08939.1"/>
    <property type="match status" value="1"/>
</dbReference>
<dbReference type="AlphaFoldDB" id="A0A0X8FFB7"/>
<dbReference type="EMBL" id="CP065662">
    <property type="protein sequence ID" value="QPS01207.1"/>
    <property type="molecule type" value="Genomic_DNA"/>
</dbReference>
<dbReference type="PANTHER" id="PTHR30050:SF8">
    <property type="entry name" value="PRIMOSOMAL PROTEIN DNAI"/>
    <property type="match status" value="1"/>
</dbReference>
<dbReference type="SUPFAM" id="SSF52540">
    <property type="entry name" value="P-loop containing nucleoside triphosphate hydrolases"/>
    <property type="match status" value="1"/>
</dbReference>
<evidence type="ECO:0000313" key="6">
    <source>
        <dbReference type="Proteomes" id="UP001069145"/>
    </source>
</evidence>
<dbReference type="EMBL" id="JAOTML010000003">
    <property type="protein sequence ID" value="MCY3053129.1"/>
    <property type="molecule type" value="Genomic_DNA"/>
</dbReference>
<dbReference type="InterPro" id="IPR002611">
    <property type="entry name" value="IstB_ATP-bd"/>
</dbReference>
<dbReference type="InterPro" id="IPR027417">
    <property type="entry name" value="P-loop_NTPase"/>
</dbReference>
<dbReference type="Proteomes" id="UP001069145">
    <property type="component" value="Unassembled WGS sequence"/>
</dbReference>
<organism evidence="4 5">
    <name type="scientific">Aerococcus urinae</name>
    <dbReference type="NCBI Taxonomy" id="1376"/>
    <lineage>
        <taxon>Bacteria</taxon>
        <taxon>Bacillati</taxon>
        <taxon>Bacillota</taxon>
        <taxon>Bacilli</taxon>
        <taxon>Lactobacillales</taxon>
        <taxon>Aerococcaceae</taxon>
        <taxon>Aerococcus</taxon>
    </lineage>
</organism>
<dbReference type="Pfam" id="PF07319">
    <property type="entry name" value="DnaI_N"/>
    <property type="match status" value="1"/>
</dbReference>
<dbReference type="OrthoDB" id="61127at2"/>
<keyword evidence="6" id="KW-1185">Reference proteome</keyword>